<proteinExistence type="inferred from homology"/>
<sequence length="349" mass="40679">MSIRKRGGVYYLDLRTPSGERIRRSCGTSDRKEAEEYHDKLKAELWRVHKLGERQRHVYEEAVVRYLKEQASKRNYINFVGHLRHFGTYFQGRYIDSLTSAEIIEALPEKCGRWSLDKATSVATRNRYLATIRGMLNAAVRWEWIDRAPILKCSKESNKRIRWLTKEEAQRLLREINRDWMRDVAAFGFATGLRQANILGLEWSQLDLVARRAWIHPDQAKAGKSIGVPLNSEAIGLIRKQIGKHHRFVFVRNGKRITSWDREQWLAACARANVENFRFHDVRHTWASWHVQSGTPLERLKELGGWSSYDMVLRYAHLAPDHLAQHAESVTVWSQGVTDFHVTLDHQAS</sequence>
<dbReference type="GO" id="GO:0015074">
    <property type="term" value="P:DNA integration"/>
    <property type="evidence" value="ECO:0007669"/>
    <property type="project" value="UniProtKB-KW"/>
</dbReference>
<evidence type="ECO:0000259" key="5">
    <source>
        <dbReference type="PROSITE" id="PS51898"/>
    </source>
</evidence>
<dbReference type="CDD" id="cd00796">
    <property type="entry name" value="INT_Rci_Hp1_C"/>
    <property type="match status" value="1"/>
</dbReference>
<evidence type="ECO:0000256" key="4">
    <source>
        <dbReference type="ARBA" id="ARBA00023172"/>
    </source>
</evidence>
<protein>
    <recommendedName>
        <fullName evidence="5">Tyr recombinase domain-containing protein</fullName>
    </recommendedName>
</protein>
<dbReference type="RefSeq" id="WP_059643603.1">
    <property type="nucleotide sequence ID" value="NZ_LOVD01000049.1"/>
</dbReference>
<dbReference type="GO" id="GO:0003677">
    <property type="term" value="F:DNA binding"/>
    <property type="evidence" value="ECO:0007669"/>
    <property type="project" value="UniProtKB-KW"/>
</dbReference>
<dbReference type="Pfam" id="PF00589">
    <property type="entry name" value="Phage_integrase"/>
    <property type="match status" value="1"/>
</dbReference>
<keyword evidence="4" id="KW-0233">DNA recombination</keyword>
<evidence type="ECO:0000313" key="7">
    <source>
        <dbReference type="Proteomes" id="UP000065504"/>
    </source>
</evidence>
<dbReference type="InterPro" id="IPR050090">
    <property type="entry name" value="Tyrosine_recombinase_XerCD"/>
</dbReference>
<keyword evidence="2" id="KW-0229">DNA integration</keyword>
<dbReference type="AlphaFoldDB" id="A0A108C7Q6"/>
<dbReference type="InterPro" id="IPR002104">
    <property type="entry name" value="Integrase_catalytic"/>
</dbReference>
<dbReference type="GO" id="GO:0006310">
    <property type="term" value="P:DNA recombination"/>
    <property type="evidence" value="ECO:0007669"/>
    <property type="project" value="UniProtKB-KW"/>
</dbReference>
<evidence type="ECO:0000313" key="6">
    <source>
        <dbReference type="EMBL" id="KWK69526.1"/>
    </source>
</evidence>
<gene>
    <name evidence="6" type="ORF">WM16_23110</name>
</gene>
<dbReference type="PROSITE" id="PS51898">
    <property type="entry name" value="TYR_RECOMBINASE"/>
    <property type="match status" value="1"/>
</dbReference>
<dbReference type="InterPro" id="IPR010998">
    <property type="entry name" value="Integrase_recombinase_N"/>
</dbReference>
<dbReference type="PANTHER" id="PTHR30349">
    <property type="entry name" value="PHAGE INTEGRASE-RELATED"/>
    <property type="match status" value="1"/>
</dbReference>
<dbReference type="PANTHER" id="PTHR30349:SF64">
    <property type="entry name" value="PROPHAGE INTEGRASE INTD-RELATED"/>
    <property type="match status" value="1"/>
</dbReference>
<reference evidence="6 7" key="1">
    <citation type="submission" date="2015-11" db="EMBL/GenBank/DDBJ databases">
        <title>Expanding the genomic diversity of Burkholderia species for the development of highly accurate diagnostics.</title>
        <authorList>
            <person name="Sahl J."/>
            <person name="Keim P."/>
            <person name="Wagner D."/>
        </authorList>
    </citation>
    <scope>NUCLEOTIDE SEQUENCE [LARGE SCALE GENOMIC DNA]</scope>
    <source>
        <strain evidence="6 7">MSMB782WGS</strain>
    </source>
</reference>
<accession>A0A108C7Q6</accession>
<dbReference type="SUPFAM" id="SSF56349">
    <property type="entry name" value="DNA breaking-rejoining enzymes"/>
    <property type="match status" value="1"/>
</dbReference>
<evidence type="ECO:0000256" key="2">
    <source>
        <dbReference type="ARBA" id="ARBA00022908"/>
    </source>
</evidence>
<dbReference type="Gene3D" id="1.10.150.130">
    <property type="match status" value="1"/>
</dbReference>
<evidence type="ECO:0000256" key="3">
    <source>
        <dbReference type="ARBA" id="ARBA00023125"/>
    </source>
</evidence>
<comment type="similarity">
    <text evidence="1">Belongs to the 'phage' integrase family.</text>
</comment>
<dbReference type="Proteomes" id="UP000065504">
    <property type="component" value="Unassembled WGS sequence"/>
</dbReference>
<organism evidence="6 7">
    <name type="scientific">Burkholderia ubonensis</name>
    <dbReference type="NCBI Taxonomy" id="101571"/>
    <lineage>
        <taxon>Bacteria</taxon>
        <taxon>Pseudomonadati</taxon>
        <taxon>Pseudomonadota</taxon>
        <taxon>Betaproteobacteria</taxon>
        <taxon>Burkholderiales</taxon>
        <taxon>Burkholderiaceae</taxon>
        <taxon>Burkholderia</taxon>
        <taxon>Burkholderia cepacia complex</taxon>
    </lineage>
</organism>
<dbReference type="EMBL" id="LPLU01000110">
    <property type="protein sequence ID" value="KWK69526.1"/>
    <property type="molecule type" value="Genomic_DNA"/>
</dbReference>
<dbReference type="InterPro" id="IPR013762">
    <property type="entry name" value="Integrase-like_cat_sf"/>
</dbReference>
<evidence type="ECO:0000256" key="1">
    <source>
        <dbReference type="ARBA" id="ARBA00008857"/>
    </source>
</evidence>
<dbReference type="Gene3D" id="1.10.443.10">
    <property type="entry name" value="Intergrase catalytic core"/>
    <property type="match status" value="1"/>
</dbReference>
<keyword evidence="3" id="KW-0238">DNA-binding</keyword>
<dbReference type="InterPro" id="IPR011010">
    <property type="entry name" value="DNA_brk_join_enz"/>
</dbReference>
<name>A0A108C7Q6_9BURK</name>
<feature type="domain" description="Tyr recombinase" evidence="5">
    <location>
        <begin position="159"/>
        <end position="328"/>
    </location>
</feature>
<comment type="caution">
    <text evidence="6">The sequence shown here is derived from an EMBL/GenBank/DDBJ whole genome shotgun (WGS) entry which is preliminary data.</text>
</comment>